<evidence type="ECO:0000256" key="8">
    <source>
        <dbReference type="ARBA" id="ARBA00023170"/>
    </source>
</evidence>
<feature type="transmembrane region" description="Helical" evidence="10">
    <location>
        <begin position="303"/>
        <end position="326"/>
    </location>
</feature>
<dbReference type="EnsemblMetazoa" id="AQUA001315-RA">
    <property type="protein sequence ID" value="AQUA001315-PA"/>
    <property type="gene ID" value="AQUA001315"/>
</dbReference>
<feature type="transmembrane region" description="Helical" evidence="10">
    <location>
        <begin position="137"/>
        <end position="156"/>
    </location>
</feature>
<accession>A0A182WUV9</accession>
<evidence type="ECO:0000256" key="3">
    <source>
        <dbReference type="ARBA" id="ARBA00022606"/>
    </source>
</evidence>
<proteinExistence type="predicted"/>
<dbReference type="GO" id="GO:0005886">
    <property type="term" value="C:plasma membrane"/>
    <property type="evidence" value="ECO:0007669"/>
    <property type="project" value="UniProtKB-SubCell"/>
</dbReference>
<keyword evidence="12" id="KW-1185">Reference proteome</keyword>
<feature type="transmembrane region" description="Helical" evidence="10">
    <location>
        <begin position="373"/>
        <end position="396"/>
    </location>
</feature>
<dbReference type="AlphaFoldDB" id="A0A182WUV9"/>
<comment type="subcellular location">
    <subcellularLocation>
        <location evidence="1">Cell membrane</location>
        <topology evidence="1">Multi-pass membrane protein</topology>
    </subcellularLocation>
</comment>
<dbReference type="PANTHER" id="PTHR21137:SF35">
    <property type="entry name" value="ODORANT RECEPTOR 19A-RELATED"/>
    <property type="match status" value="1"/>
</dbReference>
<dbReference type="STRING" id="34691.A0A182WUV9"/>
<keyword evidence="8" id="KW-0675">Receptor</keyword>
<keyword evidence="5" id="KW-0552">Olfaction</keyword>
<name>A0A182WUV9_ANOQN</name>
<dbReference type="InterPro" id="IPR004117">
    <property type="entry name" value="7tm6_olfct_rcpt"/>
</dbReference>
<evidence type="ECO:0000313" key="11">
    <source>
        <dbReference type="EnsemblMetazoa" id="AQUA001315-PA"/>
    </source>
</evidence>
<evidence type="ECO:0000313" key="12">
    <source>
        <dbReference type="Proteomes" id="UP000076407"/>
    </source>
</evidence>
<dbReference type="GO" id="GO:0005549">
    <property type="term" value="F:odorant binding"/>
    <property type="evidence" value="ECO:0007669"/>
    <property type="project" value="InterPro"/>
</dbReference>
<evidence type="ECO:0000256" key="4">
    <source>
        <dbReference type="ARBA" id="ARBA00022692"/>
    </source>
</evidence>
<keyword evidence="6 10" id="KW-1133">Transmembrane helix</keyword>
<keyword evidence="3" id="KW-0716">Sensory transduction</keyword>
<keyword evidence="4 10" id="KW-0812">Transmembrane</keyword>
<dbReference type="VEuPathDB" id="VectorBase:AQUA001315"/>
<dbReference type="GO" id="GO:0007165">
    <property type="term" value="P:signal transduction"/>
    <property type="evidence" value="ECO:0007669"/>
    <property type="project" value="UniProtKB-KW"/>
</dbReference>
<feature type="transmembrane region" description="Helical" evidence="10">
    <location>
        <begin position="278"/>
        <end position="297"/>
    </location>
</feature>
<keyword evidence="7 10" id="KW-0472">Membrane</keyword>
<evidence type="ECO:0000256" key="2">
    <source>
        <dbReference type="ARBA" id="ARBA00022475"/>
    </source>
</evidence>
<feature type="transmembrane region" description="Helical" evidence="10">
    <location>
        <begin position="37"/>
        <end position="61"/>
    </location>
</feature>
<evidence type="ECO:0000256" key="5">
    <source>
        <dbReference type="ARBA" id="ARBA00022725"/>
    </source>
</evidence>
<dbReference type="Pfam" id="PF02949">
    <property type="entry name" value="7tm_6"/>
    <property type="match status" value="1"/>
</dbReference>
<evidence type="ECO:0000256" key="9">
    <source>
        <dbReference type="ARBA" id="ARBA00023224"/>
    </source>
</evidence>
<evidence type="ECO:0000256" key="1">
    <source>
        <dbReference type="ARBA" id="ARBA00004651"/>
    </source>
</evidence>
<evidence type="ECO:0000256" key="6">
    <source>
        <dbReference type="ARBA" id="ARBA00022989"/>
    </source>
</evidence>
<feature type="transmembrane region" description="Helical" evidence="10">
    <location>
        <begin position="194"/>
        <end position="222"/>
    </location>
</feature>
<dbReference type="PANTHER" id="PTHR21137">
    <property type="entry name" value="ODORANT RECEPTOR"/>
    <property type="match status" value="1"/>
</dbReference>
<evidence type="ECO:0000256" key="10">
    <source>
        <dbReference type="SAM" id="Phobius"/>
    </source>
</evidence>
<protein>
    <submittedName>
        <fullName evidence="11">Uncharacterized protein</fullName>
    </submittedName>
</protein>
<dbReference type="Proteomes" id="UP000076407">
    <property type="component" value="Unassembled WGS sequence"/>
</dbReference>
<evidence type="ECO:0000256" key="7">
    <source>
        <dbReference type="ARBA" id="ARBA00023136"/>
    </source>
</evidence>
<sequence>MTFTLSHDLYVYNLHLIRWFASFVGLDIMAPNYKPNILTFLAFFGLSISLIGEVYTVWYYWPNLVKLMESAAVYGVFIQIICTPDDTSQGLAKFYTALRYRKFFEAMYNRLDLFHYEYRNHEKNNATLLLLMNRICLLRKFITLQIIGCILVLSLNPVIQYIIKRERVLVYAILLPFSDPEITSHYLLNLIVQYYLMIAGIGGFAAAESVLILFVTSVAGYADVLKNKINEMNIILLDAQNSRDRTSVKLKLREIVLLHQRVLEYEDDLEKRYYLNNWVQVASSIFNLTGALFGCYVSNSFTMYALAIAVVVQLFELCLLGTILSIKVNEEIEHAFYDSLWYLMDHSEKKDFLIMFHKSQHAMEMTVASMAPLNIVLFIAIMQKIYAYAMMLMNFFE</sequence>
<organism evidence="11 12">
    <name type="scientific">Anopheles quadriannulatus</name>
    <name type="common">Mosquito</name>
    <dbReference type="NCBI Taxonomy" id="34691"/>
    <lineage>
        <taxon>Eukaryota</taxon>
        <taxon>Metazoa</taxon>
        <taxon>Ecdysozoa</taxon>
        <taxon>Arthropoda</taxon>
        <taxon>Hexapoda</taxon>
        <taxon>Insecta</taxon>
        <taxon>Pterygota</taxon>
        <taxon>Neoptera</taxon>
        <taxon>Endopterygota</taxon>
        <taxon>Diptera</taxon>
        <taxon>Nematocera</taxon>
        <taxon>Culicoidea</taxon>
        <taxon>Culicidae</taxon>
        <taxon>Anophelinae</taxon>
        <taxon>Anopheles</taxon>
    </lineage>
</organism>
<dbReference type="GO" id="GO:0004984">
    <property type="term" value="F:olfactory receptor activity"/>
    <property type="evidence" value="ECO:0007669"/>
    <property type="project" value="InterPro"/>
</dbReference>
<keyword evidence="2" id="KW-1003">Cell membrane</keyword>
<reference evidence="11" key="1">
    <citation type="submission" date="2020-05" db="UniProtKB">
        <authorList>
            <consortium name="EnsemblMetazoa"/>
        </authorList>
    </citation>
    <scope>IDENTIFICATION</scope>
    <source>
        <strain evidence="11">SANGQUA</strain>
    </source>
</reference>
<keyword evidence="9" id="KW-0807">Transducer</keyword>